<proteinExistence type="predicted"/>
<sequence>MRSLALSFALLAAGSSAVTAASTPTCAKGLYMVVARGTEEPAGLGVTGNLTSQIAAKVPGSQVVAVDYPATFDDYEGSEGKGVEDMQKLVNAYGQACPDNKIAILGYSQGAQISSDSVCGGSGSPFIEDKALSTSIMDNVVAVAIFGDPTHVANLTYDRGTSVRDGIFNRTEASIDVCKSYSSRIVSYCDTGDIYCDSGSNTTIHHLYIERYGDDIVNFVVSQFEKAAGSSSNSSSSSTTTAPPTSSATASPTSGGSGGRTNSTTSAPTKSASASTSPKSAANALTPAAGSLIFGAGLLAVLSQML</sequence>
<name>A0A6V8QP12_TRIAP</name>
<dbReference type="SUPFAM" id="SSF53474">
    <property type="entry name" value="alpha/beta-Hydrolases"/>
    <property type="match status" value="1"/>
</dbReference>
<dbReference type="AlphaFoldDB" id="A0A6V8QP12"/>
<dbReference type="OrthoDB" id="2586582at2759"/>
<feature type="signal peptide" evidence="4">
    <location>
        <begin position="1"/>
        <end position="20"/>
    </location>
</feature>
<evidence type="ECO:0000256" key="4">
    <source>
        <dbReference type="SAM" id="SignalP"/>
    </source>
</evidence>
<evidence type="ECO:0000313" key="6">
    <source>
        <dbReference type="Proteomes" id="UP000517252"/>
    </source>
</evidence>
<gene>
    <name evidence="5" type="ORF">TASIC1_0003062900</name>
</gene>
<feature type="region of interest" description="Disordered" evidence="3">
    <location>
        <begin position="229"/>
        <end position="280"/>
    </location>
</feature>
<dbReference type="EMBL" id="BLZH01000003">
    <property type="protein sequence ID" value="GFP54251.1"/>
    <property type="molecule type" value="Genomic_DNA"/>
</dbReference>
<dbReference type="InterPro" id="IPR029058">
    <property type="entry name" value="AB_hydrolase_fold"/>
</dbReference>
<dbReference type="InterPro" id="IPR000675">
    <property type="entry name" value="Cutinase/axe"/>
</dbReference>
<evidence type="ECO:0000256" key="2">
    <source>
        <dbReference type="ARBA" id="ARBA00023157"/>
    </source>
</evidence>
<organism evidence="5 6">
    <name type="scientific">Trichoderma asperellum</name>
    <name type="common">Filamentous fungus</name>
    <dbReference type="NCBI Taxonomy" id="101201"/>
    <lineage>
        <taxon>Eukaryota</taxon>
        <taxon>Fungi</taxon>
        <taxon>Dikarya</taxon>
        <taxon>Ascomycota</taxon>
        <taxon>Pezizomycotina</taxon>
        <taxon>Sordariomycetes</taxon>
        <taxon>Hypocreomycetidae</taxon>
        <taxon>Hypocreales</taxon>
        <taxon>Hypocreaceae</taxon>
        <taxon>Trichoderma</taxon>
    </lineage>
</organism>
<dbReference type="Proteomes" id="UP000517252">
    <property type="component" value="Unassembled WGS sequence"/>
</dbReference>
<keyword evidence="4" id="KW-0732">Signal</keyword>
<evidence type="ECO:0000313" key="5">
    <source>
        <dbReference type="EMBL" id="GFP54251.1"/>
    </source>
</evidence>
<reference evidence="5 6" key="1">
    <citation type="submission" date="2020-07" db="EMBL/GenBank/DDBJ databases">
        <title>Trichoderma asperellum IC-1 whole genome shotgun sequence.</title>
        <authorList>
            <person name="Kanamasa S."/>
            <person name="Takahashi H."/>
        </authorList>
    </citation>
    <scope>NUCLEOTIDE SEQUENCE [LARGE SCALE GENOMIC DNA]</scope>
    <source>
        <strain evidence="5 6">IC-1</strain>
    </source>
</reference>
<protein>
    <submittedName>
        <fullName evidence="5">Acetylxylan esterase 2</fullName>
    </submittedName>
</protein>
<dbReference type="Gene3D" id="3.40.50.1820">
    <property type="entry name" value="alpha/beta hydrolase"/>
    <property type="match status" value="1"/>
</dbReference>
<accession>A0A6V8QP12</accession>
<dbReference type="PANTHER" id="PTHR33630:SF9">
    <property type="entry name" value="CUTINASE 4"/>
    <property type="match status" value="1"/>
</dbReference>
<dbReference type="SMART" id="SM01110">
    <property type="entry name" value="Cutinase"/>
    <property type="match status" value="1"/>
</dbReference>
<dbReference type="PANTHER" id="PTHR33630">
    <property type="entry name" value="CUTINASE RV1984C-RELATED-RELATED"/>
    <property type="match status" value="1"/>
</dbReference>
<keyword evidence="1" id="KW-0378">Hydrolase</keyword>
<dbReference type="Pfam" id="PF01083">
    <property type="entry name" value="Cutinase"/>
    <property type="match status" value="1"/>
</dbReference>
<dbReference type="GO" id="GO:0052689">
    <property type="term" value="F:carboxylic ester hydrolase activity"/>
    <property type="evidence" value="ECO:0007669"/>
    <property type="project" value="UniProtKB-ARBA"/>
</dbReference>
<comment type="caution">
    <text evidence="5">The sequence shown here is derived from an EMBL/GenBank/DDBJ whole genome shotgun (WGS) entry which is preliminary data.</text>
</comment>
<feature type="chain" id="PRO_5028018629" evidence="4">
    <location>
        <begin position="21"/>
        <end position="306"/>
    </location>
</feature>
<keyword evidence="2" id="KW-1015">Disulfide bond</keyword>
<evidence type="ECO:0000256" key="3">
    <source>
        <dbReference type="SAM" id="MobiDB-lite"/>
    </source>
</evidence>
<evidence type="ECO:0000256" key="1">
    <source>
        <dbReference type="ARBA" id="ARBA00022801"/>
    </source>
</evidence>